<dbReference type="InterPro" id="IPR006887">
    <property type="entry name" value="P4R3-like_central_dom"/>
</dbReference>
<feature type="region of interest" description="Disordered" evidence="3">
    <location>
        <begin position="493"/>
        <end position="520"/>
    </location>
</feature>
<comment type="caution">
    <text evidence="6">The sequence shown here is derived from an EMBL/GenBank/DDBJ whole genome shotgun (WGS) entry which is preliminary data.</text>
</comment>
<evidence type="ECO:0000313" key="7">
    <source>
        <dbReference type="Proteomes" id="UP001556367"/>
    </source>
</evidence>
<feature type="domain" description="Serine/threonine-protein phosphatase 4 regulatory subunit 3-like central" evidence="4">
    <location>
        <begin position="286"/>
        <end position="903"/>
    </location>
</feature>
<feature type="compositionally biased region" description="Low complexity" evidence="3">
    <location>
        <begin position="1163"/>
        <end position="1188"/>
    </location>
</feature>
<accession>A0ABR3J435</accession>
<feature type="region of interest" description="Disordered" evidence="3">
    <location>
        <begin position="905"/>
        <end position="931"/>
    </location>
</feature>
<feature type="region of interest" description="Disordered" evidence="3">
    <location>
        <begin position="1"/>
        <end position="52"/>
    </location>
</feature>
<name>A0ABR3J435_9AGAR</name>
<dbReference type="SUPFAM" id="SSF48371">
    <property type="entry name" value="ARM repeat"/>
    <property type="match status" value="1"/>
</dbReference>
<feature type="compositionally biased region" description="Basic and acidic residues" evidence="3">
    <location>
        <begin position="912"/>
        <end position="921"/>
    </location>
</feature>
<feature type="compositionally biased region" description="Polar residues" evidence="3">
    <location>
        <begin position="77"/>
        <end position="86"/>
    </location>
</feature>
<feature type="region of interest" description="Disordered" evidence="3">
    <location>
        <begin position="957"/>
        <end position="1023"/>
    </location>
</feature>
<dbReference type="Pfam" id="PF04802">
    <property type="entry name" value="PP4R3"/>
    <property type="match status" value="1"/>
</dbReference>
<dbReference type="InterPro" id="IPR016024">
    <property type="entry name" value="ARM-type_fold"/>
</dbReference>
<dbReference type="PANTHER" id="PTHR23318">
    <property type="entry name" value="ATP SYNTHASE GAMMA-RELATED"/>
    <property type="match status" value="1"/>
</dbReference>
<dbReference type="PANTHER" id="PTHR23318:SF0">
    <property type="entry name" value="SERINE_THREONINE-PROTEIN PHOSPHATASE 4 REGULATORY SUBUNIT 3"/>
    <property type="match status" value="1"/>
</dbReference>
<dbReference type="InterPro" id="IPR055236">
    <property type="entry name" value="EVH1_PP4R3"/>
</dbReference>
<dbReference type="Gene3D" id="2.30.29.30">
    <property type="entry name" value="Pleckstrin-homology domain (PH domain)/Phosphotyrosine-binding domain (PTB)"/>
    <property type="match status" value="1"/>
</dbReference>
<sequence>MPGDDDDPRPEQQPSQTPSPHPVDVNAHDSQAAPRDPESHASPPRQIVIEDAHKDAPSEALLPLEHAVENTERPVGSMQTEEQAAGSQDALEQEHYTAEMLEDGGIGSINGLQQVELVEHTPDGAGGLGDVSVGDDPHDWFPDNDHELKRVKVYELVGTRWVDQGTAFCFGQFQDETNEALLIARSETSYSEIILSTTIRSNDVYQRQQDTLIVWTEPDGTDYALSFQDPEGCSEVWNFILEVQRHLNSGDPLESSSPQIGPHESSIGPIIRHGQLPPPQLGIISEIERAIKHIVRAQNVKDRICEYMIKEEYIKQMVDVMHQAEDLENIENLHALCTLMQTILLLNDHSMYEHILDDSLFFGVVGMLEYDPEFPHHKANYREFLSTTTQFHQPIAIPDPAVQRKIHHTYRLQFLKDVVLARVLDDSTFNVLSSCIIFNQIDIITHVQSDHRFLREVVGLYVDEDMLSGGGARRVPPPQVAQGLVVVRLENGNDDSGAASRKENESATAEPKNANGEIMEIDSKPAPNGAPTVNGHPARGGIARSASYAFAPPEELSEEELALRREVIFLIQQLCVMAKNVQLPARMALFRTLVDRGVLFAVQWALALPERAAENKLIISAGGEVLAALLDHDLIGVRGHVIKQLSAIEKEREAGKRGADKAETILAMACRVLVQSRDLAVQSQVGDALKVWLDVPPNDAADAAHVRSLQARAKDDPGTERFLDYFYGGGCVHALVRPINELPEWRDHKEPFLSLTREQTNLYVYLCDLLCNFALQHSFRSHFFIMTSNIVVRLCTLFKARDKHLQHASFRIFRLLLRQNNRNMLTHLAKHDVFKPILDLTLAESRRDNLLSSSCHEFFEIMRKENMKEPIEYCMKTHEPLIRKLASTPLGHQRFEQFIRRWEMNNEPPPVDEPKPTKPDTRPWPGQGRGIDAEEEDYFHADDEDDLLLTPPSIASQQRALKAAPSLPLNTLKRKRRPGISAAPKTLRTTPSLTPPPSPLQGLQEYEDEDDEENGILPVSPESEAAVKAQMLAVQKKSPLGSTIALPPSPKLMHRQIPSQASSSSAGPSGPPLRRLVEDDDEEDNMLEALMSQRSRPTTPTPTLDSMRPGEKRRREDDDDSLFERLSKAKKPDASTQRDGVSPFAGRLNPGDDPPKKIKLKFGAASLSVASGGAASSPSSVSGASSSPPSEPGTKDGDTG</sequence>
<gene>
    <name evidence="6" type="ORF">HGRIS_010179</name>
</gene>
<proteinExistence type="predicted"/>
<evidence type="ECO:0000313" key="6">
    <source>
        <dbReference type="EMBL" id="KAL0950186.1"/>
    </source>
</evidence>
<feature type="region of interest" description="Disordered" evidence="3">
    <location>
        <begin position="70"/>
        <end position="92"/>
    </location>
</feature>
<comment type="subcellular location">
    <subcellularLocation>
        <location evidence="1">Nucleus</location>
    </subcellularLocation>
</comment>
<feature type="compositionally biased region" description="Basic and acidic residues" evidence="3">
    <location>
        <begin position="1108"/>
        <end position="1133"/>
    </location>
</feature>
<evidence type="ECO:0000259" key="4">
    <source>
        <dbReference type="Pfam" id="PF04802"/>
    </source>
</evidence>
<dbReference type="SUPFAM" id="SSF50729">
    <property type="entry name" value="PH domain-like"/>
    <property type="match status" value="1"/>
</dbReference>
<dbReference type="InterPro" id="IPR051137">
    <property type="entry name" value="PP4R3-like"/>
</dbReference>
<evidence type="ECO:0000259" key="5">
    <source>
        <dbReference type="Pfam" id="PF22972"/>
    </source>
</evidence>
<organism evidence="6 7">
    <name type="scientific">Hohenbuehelia grisea</name>
    <dbReference type="NCBI Taxonomy" id="104357"/>
    <lineage>
        <taxon>Eukaryota</taxon>
        <taxon>Fungi</taxon>
        <taxon>Dikarya</taxon>
        <taxon>Basidiomycota</taxon>
        <taxon>Agaricomycotina</taxon>
        <taxon>Agaricomycetes</taxon>
        <taxon>Agaricomycetidae</taxon>
        <taxon>Agaricales</taxon>
        <taxon>Pleurotineae</taxon>
        <taxon>Pleurotaceae</taxon>
        <taxon>Hohenbuehelia</taxon>
    </lineage>
</organism>
<evidence type="ECO:0000256" key="1">
    <source>
        <dbReference type="ARBA" id="ARBA00004123"/>
    </source>
</evidence>
<dbReference type="Proteomes" id="UP001556367">
    <property type="component" value="Unassembled WGS sequence"/>
</dbReference>
<dbReference type="EMBL" id="JASNQZ010000012">
    <property type="protein sequence ID" value="KAL0950186.1"/>
    <property type="molecule type" value="Genomic_DNA"/>
</dbReference>
<evidence type="ECO:0008006" key="8">
    <source>
        <dbReference type="Google" id="ProtNLM"/>
    </source>
</evidence>
<keyword evidence="2" id="KW-0539">Nucleus</keyword>
<dbReference type="InterPro" id="IPR011993">
    <property type="entry name" value="PH-like_dom_sf"/>
</dbReference>
<keyword evidence="7" id="KW-1185">Reference proteome</keyword>
<protein>
    <recommendedName>
        <fullName evidence="8">Serine/threonine-protein phosphatase 4 regulatory subunit 3-like central domain-containing protein</fullName>
    </recommendedName>
</protein>
<evidence type="ECO:0000256" key="2">
    <source>
        <dbReference type="ARBA" id="ARBA00023242"/>
    </source>
</evidence>
<feature type="domain" description="PP4R3 EVH1-like" evidence="5">
    <location>
        <begin position="149"/>
        <end position="247"/>
    </location>
</feature>
<evidence type="ECO:0000256" key="3">
    <source>
        <dbReference type="SAM" id="MobiDB-lite"/>
    </source>
</evidence>
<feature type="region of interest" description="Disordered" evidence="3">
    <location>
        <begin position="1035"/>
        <end position="1200"/>
    </location>
</feature>
<dbReference type="Pfam" id="PF22972">
    <property type="entry name" value="EVH1_PP4R3"/>
    <property type="match status" value="1"/>
</dbReference>
<reference evidence="7" key="1">
    <citation type="submission" date="2024-06" db="EMBL/GenBank/DDBJ databases">
        <title>Multi-omics analyses provide insights into the biosynthesis of the anticancer antibiotic pleurotin in Hohenbuehelia grisea.</title>
        <authorList>
            <person name="Weaver J.A."/>
            <person name="Alberti F."/>
        </authorList>
    </citation>
    <scope>NUCLEOTIDE SEQUENCE [LARGE SCALE GENOMIC DNA]</scope>
    <source>
        <strain evidence="7">T-177</strain>
    </source>
</reference>
<feature type="compositionally biased region" description="Acidic residues" evidence="3">
    <location>
        <begin position="1005"/>
        <end position="1014"/>
    </location>
</feature>
<feature type="compositionally biased region" description="Low complexity" evidence="3">
    <location>
        <begin position="1058"/>
        <end position="1068"/>
    </location>
</feature>